<dbReference type="AlphaFoldDB" id="A0A8T1RYE3"/>
<feature type="region of interest" description="Disordered" evidence="1">
    <location>
        <begin position="1"/>
        <end position="38"/>
    </location>
</feature>
<name>A0A8T1RYE3_CHESE</name>
<sequence length="38" mass="4383">RMLGNPLILERKSRDSTPESERASKENLHLLQRPPESP</sequence>
<keyword evidence="3" id="KW-1185">Reference proteome</keyword>
<organism evidence="2 3">
    <name type="scientific">Chelydra serpentina</name>
    <name type="common">Snapping turtle</name>
    <name type="synonym">Testudo serpentina</name>
    <dbReference type="NCBI Taxonomy" id="8475"/>
    <lineage>
        <taxon>Eukaryota</taxon>
        <taxon>Metazoa</taxon>
        <taxon>Chordata</taxon>
        <taxon>Craniata</taxon>
        <taxon>Vertebrata</taxon>
        <taxon>Euteleostomi</taxon>
        <taxon>Archelosauria</taxon>
        <taxon>Testudinata</taxon>
        <taxon>Testudines</taxon>
        <taxon>Cryptodira</taxon>
        <taxon>Durocryptodira</taxon>
        <taxon>Americhelydia</taxon>
        <taxon>Chelydroidea</taxon>
        <taxon>Chelydridae</taxon>
        <taxon>Chelydra</taxon>
    </lineage>
</organism>
<comment type="caution">
    <text evidence="2">The sequence shown here is derived from an EMBL/GenBank/DDBJ whole genome shotgun (WGS) entry which is preliminary data.</text>
</comment>
<feature type="non-terminal residue" evidence="2">
    <location>
        <position position="1"/>
    </location>
</feature>
<evidence type="ECO:0000313" key="2">
    <source>
        <dbReference type="EMBL" id="KAG6921631.1"/>
    </source>
</evidence>
<reference evidence="2 3" key="1">
    <citation type="journal article" date="2020" name="G3 (Bethesda)">
        <title>Draft Genome of the Common Snapping Turtle, Chelydra serpentina, a Model for Phenotypic Plasticity in Reptiles.</title>
        <authorList>
            <person name="Das D."/>
            <person name="Singh S.K."/>
            <person name="Bierstedt J."/>
            <person name="Erickson A."/>
            <person name="Galli G.L.J."/>
            <person name="Crossley D.A. 2nd"/>
            <person name="Rhen T."/>
        </authorList>
    </citation>
    <scope>NUCLEOTIDE SEQUENCE [LARGE SCALE GENOMIC DNA]</scope>
    <source>
        <strain evidence="2">KW</strain>
    </source>
</reference>
<feature type="compositionally biased region" description="Basic and acidic residues" evidence="1">
    <location>
        <begin position="9"/>
        <end position="28"/>
    </location>
</feature>
<gene>
    <name evidence="2" type="ORF">G0U57_006150</name>
</gene>
<dbReference type="Proteomes" id="UP000765507">
    <property type="component" value="Unassembled WGS sequence"/>
</dbReference>
<feature type="non-terminal residue" evidence="2">
    <location>
        <position position="38"/>
    </location>
</feature>
<evidence type="ECO:0000256" key="1">
    <source>
        <dbReference type="SAM" id="MobiDB-lite"/>
    </source>
</evidence>
<dbReference type="OrthoDB" id="10061772at2759"/>
<evidence type="ECO:0000313" key="3">
    <source>
        <dbReference type="Proteomes" id="UP000765507"/>
    </source>
</evidence>
<accession>A0A8T1RYE3</accession>
<dbReference type="EMBL" id="JAHGAV010001864">
    <property type="protein sequence ID" value="KAG6921631.1"/>
    <property type="molecule type" value="Genomic_DNA"/>
</dbReference>
<proteinExistence type="predicted"/>
<protein>
    <submittedName>
        <fullName evidence="2">Rho GTPase activating protein 19</fullName>
    </submittedName>
</protein>